<feature type="transmembrane region" description="Helical" evidence="1">
    <location>
        <begin position="50"/>
        <end position="71"/>
    </location>
</feature>
<evidence type="ECO:0000313" key="2">
    <source>
        <dbReference type="EMBL" id="QIG80087.1"/>
    </source>
</evidence>
<dbReference type="Proteomes" id="UP000501568">
    <property type="component" value="Chromosome"/>
</dbReference>
<gene>
    <name evidence="2" type="ORF">G5C33_10045</name>
</gene>
<reference evidence="2 3" key="1">
    <citation type="submission" date="2020-02" db="EMBL/GenBank/DDBJ databases">
        <authorList>
            <person name="Zheng R.K."/>
            <person name="Sun C.M."/>
        </authorList>
    </citation>
    <scope>NUCLEOTIDE SEQUENCE [LARGE SCALE GENOMIC DNA]</scope>
    <source>
        <strain evidence="3">zrk23</strain>
    </source>
</reference>
<sequence>MLMIVGVLAGAAAFFLETSVSTYAPSSSLYGMPSVGAVNNIGLMQRQMMLFVAGAVMCLAGAIFTAAGALLDHLRGVDSFTPGEDGEERQVGLKLGVIIAIGIAVIIATQMLS</sequence>
<accession>A0A6G6Y5L1</accession>
<keyword evidence="1" id="KW-0812">Transmembrane</keyword>
<evidence type="ECO:0000256" key="1">
    <source>
        <dbReference type="SAM" id="Phobius"/>
    </source>
</evidence>
<keyword evidence="1" id="KW-1133">Transmembrane helix</keyword>
<dbReference type="RefSeq" id="WP_165327090.1">
    <property type="nucleotide sequence ID" value="NZ_CP049109.1"/>
</dbReference>
<dbReference type="KEGG" id="spzr:G5C33_10045"/>
<keyword evidence="1" id="KW-0472">Membrane</keyword>
<evidence type="ECO:0000313" key="3">
    <source>
        <dbReference type="Proteomes" id="UP000501568"/>
    </source>
</evidence>
<dbReference type="AlphaFoldDB" id="A0A6G6Y5L1"/>
<name>A0A6G6Y5L1_9SPHN</name>
<keyword evidence="3" id="KW-1185">Reference proteome</keyword>
<proteinExistence type="predicted"/>
<feature type="transmembrane region" description="Helical" evidence="1">
    <location>
        <begin position="91"/>
        <end position="112"/>
    </location>
</feature>
<protein>
    <submittedName>
        <fullName evidence="2">Uncharacterized protein</fullName>
    </submittedName>
</protein>
<organism evidence="2 3">
    <name type="scientific">Stakelama tenebrarum</name>
    <dbReference type="NCBI Taxonomy" id="2711215"/>
    <lineage>
        <taxon>Bacteria</taxon>
        <taxon>Pseudomonadati</taxon>
        <taxon>Pseudomonadota</taxon>
        <taxon>Alphaproteobacteria</taxon>
        <taxon>Sphingomonadales</taxon>
        <taxon>Sphingomonadaceae</taxon>
        <taxon>Stakelama</taxon>
    </lineage>
</organism>
<dbReference type="EMBL" id="CP049109">
    <property type="protein sequence ID" value="QIG80087.1"/>
    <property type="molecule type" value="Genomic_DNA"/>
</dbReference>